<accession>A0A1R4GAA5</accession>
<keyword evidence="1" id="KW-0472">Membrane</keyword>
<keyword evidence="1" id="KW-1133">Transmembrane helix</keyword>
<dbReference type="Proteomes" id="UP000195766">
    <property type="component" value="Unassembled WGS sequence"/>
</dbReference>
<organism evidence="2 3">
    <name type="scientific">Brevundimonas diminuta 3F5N</name>
    <dbReference type="NCBI Taxonomy" id="1255603"/>
    <lineage>
        <taxon>Bacteria</taxon>
        <taxon>Pseudomonadati</taxon>
        <taxon>Pseudomonadota</taxon>
        <taxon>Alphaproteobacteria</taxon>
        <taxon>Caulobacterales</taxon>
        <taxon>Caulobacteraceae</taxon>
        <taxon>Brevundimonas</taxon>
    </lineage>
</organism>
<sequence>MAGDEMTTMTRERFEYLADAYGGDLRRWPETEREAARALAATDLQAATLLREADGLDALLDAAPRVVASHALREQVIAAAASAGLGRRRREGFGVMAWLSGAGWAAAACAGAVFGVVLTGQMTADIRADTVLYQASLTGADDTEVLGG</sequence>
<evidence type="ECO:0008006" key="4">
    <source>
        <dbReference type="Google" id="ProtNLM"/>
    </source>
</evidence>
<name>A0A1R4GAA5_BREDI</name>
<protein>
    <recommendedName>
        <fullName evidence="4">Transmembrane protein</fullName>
    </recommendedName>
</protein>
<reference evidence="2 3" key="1">
    <citation type="submission" date="2017-02" db="EMBL/GenBank/DDBJ databases">
        <authorList>
            <person name="Peterson S.W."/>
        </authorList>
    </citation>
    <scope>NUCLEOTIDE SEQUENCE [LARGE SCALE GENOMIC DNA]</scope>
    <source>
        <strain evidence="2 3">3F5N</strain>
    </source>
</reference>
<gene>
    <name evidence="2" type="ORF">FM111_10930</name>
</gene>
<evidence type="ECO:0000256" key="1">
    <source>
        <dbReference type="SAM" id="Phobius"/>
    </source>
</evidence>
<evidence type="ECO:0000313" key="2">
    <source>
        <dbReference type="EMBL" id="SJM65015.1"/>
    </source>
</evidence>
<dbReference type="EMBL" id="FUIE01000057">
    <property type="protein sequence ID" value="SJM65015.1"/>
    <property type="molecule type" value="Genomic_DNA"/>
</dbReference>
<proteinExistence type="predicted"/>
<evidence type="ECO:0000313" key="3">
    <source>
        <dbReference type="Proteomes" id="UP000195766"/>
    </source>
</evidence>
<feature type="transmembrane region" description="Helical" evidence="1">
    <location>
        <begin position="95"/>
        <end position="118"/>
    </location>
</feature>
<keyword evidence="1" id="KW-0812">Transmembrane</keyword>
<dbReference type="AlphaFoldDB" id="A0A1R4GAA5"/>